<keyword evidence="3" id="KW-1185">Reference proteome</keyword>
<protein>
    <submittedName>
        <fullName evidence="2">Cysteine desulfurase mitochondrial-like</fullName>
    </submittedName>
</protein>
<organism evidence="2 3">
    <name type="scientific">Senna tora</name>
    <dbReference type="NCBI Taxonomy" id="362788"/>
    <lineage>
        <taxon>Eukaryota</taxon>
        <taxon>Viridiplantae</taxon>
        <taxon>Streptophyta</taxon>
        <taxon>Embryophyta</taxon>
        <taxon>Tracheophyta</taxon>
        <taxon>Spermatophyta</taxon>
        <taxon>Magnoliopsida</taxon>
        <taxon>eudicotyledons</taxon>
        <taxon>Gunneridae</taxon>
        <taxon>Pentapetalae</taxon>
        <taxon>rosids</taxon>
        <taxon>fabids</taxon>
        <taxon>Fabales</taxon>
        <taxon>Fabaceae</taxon>
        <taxon>Caesalpinioideae</taxon>
        <taxon>Cassia clade</taxon>
        <taxon>Senna</taxon>
    </lineage>
</organism>
<accession>A0A834VZ45</accession>
<dbReference type="PANTHER" id="PTHR31286">
    <property type="entry name" value="GLYCINE-RICH CELL WALL STRUCTURAL PROTEIN 1.8-LIKE"/>
    <property type="match status" value="1"/>
</dbReference>
<proteinExistence type="predicted"/>
<dbReference type="PANTHER" id="PTHR31286:SF167">
    <property type="entry name" value="OS09G0268800 PROTEIN"/>
    <property type="match status" value="1"/>
</dbReference>
<dbReference type="AlphaFoldDB" id="A0A834VZ45"/>
<dbReference type="Pfam" id="PF14111">
    <property type="entry name" value="DUF4283"/>
    <property type="match status" value="1"/>
</dbReference>
<dbReference type="OrthoDB" id="1751344at2759"/>
<gene>
    <name evidence="2" type="ORF">G2W53_041903</name>
</gene>
<dbReference type="InterPro" id="IPR040256">
    <property type="entry name" value="At4g02000-like"/>
</dbReference>
<sequence>MVLIDEEDVANGVEKFRRVLIGKLISTKQANLGALENAFRNIWRQPRGFKGEKTGHNLFLFHFNDEEAMNREMEGGPWSFRNRWLVLLTWRCGITENDKAFSRVKLWVQIWGAPLHCRTEKVARKLCAALGKVFEVGLYEDVTTGNVFMKWLEFELKNCLRKGMNMGNPNDGIHCMDLRYEKIPKYCAKCGYFGHDDDKCELEKMALKIGEVFISKYLGSWFKDINLHGIIGAQTKPMFRFSLIEQWLILIGIVYSQSQRFEQMWTFHDDCANIVSENWGPTSYNSLMEKLVTTTTRLIGWNKNTFGNIHRRIRKLQEGIEEVYMTTISQPDMTRL</sequence>
<dbReference type="Proteomes" id="UP000634136">
    <property type="component" value="Unassembled WGS sequence"/>
</dbReference>
<evidence type="ECO:0000259" key="1">
    <source>
        <dbReference type="Pfam" id="PF14111"/>
    </source>
</evidence>
<dbReference type="InterPro" id="IPR025558">
    <property type="entry name" value="DUF4283"/>
</dbReference>
<name>A0A834VZ45_9FABA</name>
<feature type="domain" description="DUF4283" evidence="1">
    <location>
        <begin position="14"/>
        <end position="91"/>
    </location>
</feature>
<reference evidence="2" key="1">
    <citation type="submission" date="2020-09" db="EMBL/GenBank/DDBJ databases">
        <title>Genome-Enabled Discovery of Anthraquinone Biosynthesis in Senna tora.</title>
        <authorList>
            <person name="Kang S.-H."/>
            <person name="Pandey R.P."/>
            <person name="Lee C.-M."/>
            <person name="Sim J.-S."/>
            <person name="Jeong J.-T."/>
            <person name="Choi B.-S."/>
            <person name="Jung M."/>
            <person name="Ginzburg D."/>
            <person name="Zhao K."/>
            <person name="Won S.Y."/>
            <person name="Oh T.-J."/>
            <person name="Yu Y."/>
            <person name="Kim N.-H."/>
            <person name="Lee O.R."/>
            <person name="Lee T.-H."/>
            <person name="Bashyal P."/>
            <person name="Kim T.-S."/>
            <person name="Lee W.-H."/>
            <person name="Kawkins C."/>
            <person name="Kim C.-K."/>
            <person name="Kim J.S."/>
            <person name="Ahn B.O."/>
            <person name="Rhee S.Y."/>
            <person name="Sohng J.K."/>
        </authorList>
    </citation>
    <scope>NUCLEOTIDE SEQUENCE</scope>
    <source>
        <tissue evidence="2">Leaf</tissue>
    </source>
</reference>
<comment type="caution">
    <text evidence="2">The sequence shown here is derived from an EMBL/GenBank/DDBJ whole genome shotgun (WGS) entry which is preliminary data.</text>
</comment>
<dbReference type="EMBL" id="JAAIUW010000013">
    <property type="protein sequence ID" value="KAF7802792.1"/>
    <property type="molecule type" value="Genomic_DNA"/>
</dbReference>
<evidence type="ECO:0000313" key="2">
    <source>
        <dbReference type="EMBL" id="KAF7802792.1"/>
    </source>
</evidence>
<evidence type="ECO:0000313" key="3">
    <source>
        <dbReference type="Proteomes" id="UP000634136"/>
    </source>
</evidence>